<dbReference type="EMBL" id="CAKKTJ010000266">
    <property type="protein sequence ID" value="CAH0478670.1"/>
    <property type="molecule type" value="Genomic_DNA"/>
</dbReference>
<evidence type="ECO:0000256" key="1">
    <source>
        <dbReference type="ARBA" id="ARBA00009680"/>
    </source>
</evidence>
<accession>A0AAU9KZC2</accession>
<comment type="caution">
    <text evidence="7">The sequence shown here is derived from an EMBL/GenBank/DDBJ whole genome shotgun (WGS) entry which is preliminary data.</text>
</comment>
<dbReference type="Proteomes" id="UP001160483">
    <property type="component" value="Unassembled WGS sequence"/>
</dbReference>
<dbReference type="PROSITE" id="PS00529">
    <property type="entry name" value="RIBOSOMAL_S24E"/>
    <property type="match status" value="1"/>
</dbReference>
<name>A0AAU9KZC2_9STRA</name>
<evidence type="ECO:0000313" key="8">
    <source>
        <dbReference type="Proteomes" id="UP001160483"/>
    </source>
</evidence>
<evidence type="ECO:0000256" key="2">
    <source>
        <dbReference type="ARBA" id="ARBA00022980"/>
    </source>
</evidence>
<keyword evidence="2 4" id="KW-0689">Ribosomal protein</keyword>
<protein>
    <recommendedName>
        <fullName evidence="5">40S ribosomal protein S24</fullName>
    </recommendedName>
</protein>
<evidence type="ECO:0000256" key="4">
    <source>
        <dbReference type="RuleBase" id="RU004381"/>
    </source>
</evidence>
<dbReference type="InterPro" id="IPR012678">
    <property type="entry name" value="Ribosomal_uL23/eL15/eS24_sf"/>
</dbReference>
<dbReference type="Gene3D" id="3.30.70.3370">
    <property type="match status" value="1"/>
</dbReference>
<evidence type="ECO:0000256" key="5">
    <source>
        <dbReference type="RuleBase" id="RU004383"/>
    </source>
</evidence>
<dbReference type="GO" id="GO:1990904">
    <property type="term" value="C:ribonucleoprotein complex"/>
    <property type="evidence" value="ECO:0007669"/>
    <property type="project" value="UniProtKB-KW"/>
</dbReference>
<keyword evidence="3 4" id="KW-0687">Ribonucleoprotein</keyword>
<organism evidence="7 8">
    <name type="scientific">Peronospora belbahrii</name>
    <dbReference type="NCBI Taxonomy" id="622444"/>
    <lineage>
        <taxon>Eukaryota</taxon>
        <taxon>Sar</taxon>
        <taxon>Stramenopiles</taxon>
        <taxon>Oomycota</taxon>
        <taxon>Peronosporomycetes</taxon>
        <taxon>Peronosporales</taxon>
        <taxon>Peronosporaceae</taxon>
        <taxon>Peronospora</taxon>
    </lineage>
</organism>
<dbReference type="Pfam" id="PF01282">
    <property type="entry name" value="Ribosomal_S24e"/>
    <property type="match status" value="1"/>
</dbReference>
<dbReference type="GO" id="GO:0006412">
    <property type="term" value="P:translation"/>
    <property type="evidence" value="ECO:0007669"/>
    <property type="project" value="InterPro"/>
</dbReference>
<proteinExistence type="inferred from homology"/>
<evidence type="ECO:0000256" key="3">
    <source>
        <dbReference type="ARBA" id="ARBA00023274"/>
    </source>
</evidence>
<dbReference type="AlphaFoldDB" id="A0AAU9KZC2"/>
<dbReference type="InterPro" id="IPR018098">
    <property type="entry name" value="Ribosomal_eS24_CS"/>
</dbReference>
<dbReference type="InterPro" id="IPR001976">
    <property type="entry name" value="Ribosomal_eS24"/>
</dbReference>
<dbReference type="InterPro" id="IPR053709">
    <property type="entry name" value="eRP_eS24_sf"/>
</dbReference>
<dbReference type="GO" id="GO:0005840">
    <property type="term" value="C:ribosome"/>
    <property type="evidence" value="ECO:0007669"/>
    <property type="project" value="UniProtKB-KW"/>
</dbReference>
<evidence type="ECO:0000256" key="6">
    <source>
        <dbReference type="SAM" id="MobiDB-lite"/>
    </source>
</evidence>
<dbReference type="GO" id="GO:0003735">
    <property type="term" value="F:structural constituent of ribosome"/>
    <property type="evidence" value="ECO:0007669"/>
    <property type="project" value="InterPro"/>
</dbReference>
<reference evidence="7" key="1">
    <citation type="submission" date="2021-11" db="EMBL/GenBank/DDBJ databases">
        <authorList>
            <person name="Islam A."/>
            <person name="Islam S."/>
            <person name="Flora M.S."/>
            <person name="Rahman M."/>
            <person name="Ziaur R.M."/>
            <person name="Epstein J.H."/>
            <person name="Hassan M."/>
            <person name="Klassen M."/>
            <person name="Woodard K."/>
            <person name="Webb A."/>
            <person name="Webby R.J."/>
            <person name="El Zowalaty M.E."/>
        </authorList>
    </citation>
    <scope>NUCLEOTIDE SEQUENCE</scope>
    <source>
        <strain evidence="7">Pbs3</strain>
    </source>
</reference>
<gene>
    <name evidence="7" type="ORF">PBS003_LOCUS5360</name>
</gene>
<dbReference type="PANTHER" id="PTHR10496">
    <property type="entry name" value="40S RIBOSOMAL PROTEIN S24"/>
    <property type="match status" value="1"/>
</dbReference>
<comment type="similarity">
    <text evidence="1 4">Belongs to the eukaryotic ribosomal protein eS24 family.</text>
</comment>
<dbReference type="SUPFAM" id="SSF54189">
    <property type="entry name" value="Ribosomal proteins S24e, L23 and L15e"/>
    <property type="match status" value="1"/>
</dbReference>
<sequence>MAKKRLTSVFVCLKSTTTPTQFGGGKSSGFGLVYDTVNDAKRFEPKYRLIRQGLVEKVETSRKQIKEAKNRAKKVRGVGRRIARHKAAKANNSTVLFFAERVLGETRSLVS</sequence>
<feature type="region of interest" description="Disordered" evidence="6">
    <location>
        <begin position="65"/>
        <end position="84"/>
    </location>
</feature>
<feature type="compositionally biased region" description="Basic residues" evidence="6">
    <location>
        <begin position="71"/>
        <end position="84"/>
    </location>
</feature>
<evidence type="ECO:0000313" key="7">
    <source>
        <dbReference type="EMBL" id="CAH0478670.1"/>
    </source>
</evidence>